<name>A0ABY2NPQ0_9LEPT</name>
<proteinExistence type="inferred from homology"/>
<dbReference type="Pfam" id="PF02033">
    <property type="entry name" value="RBFA"/>
    <property type="match status" value="1"/>
</dbReference>
<dbReference type="Proteomes" id="UP000298112">
    <property type="component" value="Unassembled WGS sequence"/>
</dbReference>
<dbReference type="RefSeq" id="WP_135658594.1">
    <property type="nucleotide sequence ID" value="NZ_RQHF01000025.1"/>
</dbReference>
<dbReference type="EMBL" id="RQHF01000025">
    <property type="protein sequence ID" value="TGM56868.1"/>
    <property type="molecule type" value="Genomic_DNA"/>
</dbReference>
<dbReference type="InterPro" id="IPR015946">
    <property type="entry name" value="KH_dom-like_a/b"/>
</dbReference>
<evidence type="ECO:0000313" key="4">
    <source>
        <dbReference type="EMBL" id="TGM56868.1"/>
    </source>
</evidence>
<dbReference type="PANTHER" id="PTHR33515">
    <property type="entry name" value="RIBOSOME-BINDING FACTOR A, CHLOROPLASTIC-RELATED"/>
    <property type="match status" value="1"/>
</dbReference>
<dbReference type="SUPFAM" id="SSF89919">
    <property type="entry name" value="Ribosome-binding factor A, RbfA"/>
    <property type="match status" value="1"/>
</dbReference>
<keyword evidence="1 2" id="KW-0690">Ribosome biogenesis</keyword>
<gene>
    <name evidence="2 4" type="primary">rbfA</name>
    <name evidence="4" type="ORF">EHQ95_09540</name>
</gene>
<sequence>MNPIRMKKLESEIIRQISTAILAGKVKDPRVFLPSFHRIEISEDLKYAKIYFTALCNNNERKKLTQGLVSCAGFLSSFVGKNLHLHTNPKFSFVWDNNYIKSLEVNRLIDESAPKTLFEELHPSENEEDEDRDEELEDTNSGASDKVQDLEKSSEDTEKDSNSKTS</sequence>
<dbReference type="InterPro" id="IPR023799">
    <property type="entry name" value="RbfA_dom_sf"/>
</dbReference>
<comment type="subunit">
    <text evidence="2">Monomer. Binds 30S ribosomal subunits, but not 50S ribosomal subunits or 70S ribosomes.</text>
</comment>
<reference evidence="5" key="1">
    <citation type="journal article" date="2019" name="PLoS Negl. Trop. Dis.">
        <title>Revisiting the worldwide diversity of Leptospira species in the environment.</title>
        <authorList>
            <person name="Vincent A.T."/>
            <person name="Schiettekatte O."/>
            <person name="Bourhy P."/>
            <person name="Veyrier F.J."/>
            <person name="Picardeau M."/>
        </authorList>
    </citation>
    <scope>NUCLEOTIDE SEQUENCE [LARGE SCALE GENOMIC DNA]</scope>
    <source>
        <strain evidence="5">201601955</strain>
    </source>
</reference>
<protein>
    <recommendedName>
        <fullName evidence="2">Ribosome-binding factor A</fullName>
    </recommendedName>
</protein>
<comment type="similarity">
    <text evidence="2">Belongs to the RbfA family.</text>
</comment>
<dbReference type="NCBIfam" id="TIGR00082">
    <property type="entry name" value="rbfA"/>
    <property type="match status" value="1"/>
</dbReference>
<evidence type="ECO:0000313" key="5">
    <source>
        <dbReference type="Proteomes" id="UP000298112"/>
    </source>
</evidence>
<comment type="caution">
    <text evidence="4">The sequence shown here is derived from an EMBL/GenBank/DDBJ whole genome shotgun (WGS) entry which is preliminary data.</text>
</comment>
<evidence type="ECO:0000256" key="3">
    <source>
        <dbReference type="SAM" id="MobiDB-lite"/>
    </source>
</evidence>
<dbReference type="HAMAP" id="MF_00003">
    <property type="entry name" value="RbfA"/>
    <property type="match status" value="1"/>
</dbReference>
<accession>A0ABY2NPQ0</accession>
<keyword evidence="2" id="KW-0963">Cytoplasm</keyword>
<feature type="compositionally biased region" description="Acidic residues" evidence="3">
    <location>
        <begin position="126"/>
        <end position="138"/>
    </location>
</feature>
<comment type="function">
    <text evidence="2">One of several proteins that assist in the late maturation steps of the functional core of the 30S ribosomal subunit. Associates with free 30S ribosomal subunits (but not with 30S subunits that are part of 70S ribosomes or polysomes). Required for efficient processing of 16S rRNA. May interact with the 5'-terminal helix region of 16S rRNA.</text>
</comment>
<evidence type="ECO:0000256" key="1">
    <source>
        <dbReference type="ARBA" id="ARBA00022517"/>
    </source>
</evidence>
<evidence type="ECO:0000256" key="2">
    <source>
        <dbReference type="HAMAP-Rule" id="MF_00003"/>
    </source>
</evidence>
<organism evidence="4 5">
    <name type="scientific">Leptospira vanthielii</name>
    <dbReference type="NCBI Taxonomy" id="293085"/>
    <lineage>
        <taxon>Bacteria</taxon>
        <taxon>Pseudomonadati</taxon>
        <taxon>Spirochaetota</taxon>
        <taxon>Spirochaetia</taxon>
        <taxon>Leptospirales</taxon>
        <taxon>Leptospiraceae</taxon>
        <taxon>Leptospira</taxon>
    </lineage>
</organism>
<dbReference type="PANTHER" id="PTHR33515:SF1">
    <property type="entry name" value="RIBOSOME-BINDING FACTOR A, CHLOROPLASTIC-RELATED"/>
    <property type="match status" value="1"/>
</dbReference>
<keyword evidence="5" id="KW-1185">Reference proteome</keyword>
<dbReference type="InterPro" id="IPR000238">
    <property type="entry name" value="RbfA"/>
</dbReference>
<feature type="compositionally biased region" description="Basic and acidic residues" evidence="3">
    <location>
        <begin position="146"/>
        <end position="166"/>
    </location>
</feature>
<feature type="compositionally biased region" description="Basic and acidic residues" evidence="3">
    <location>
        <begin position="116"/>
        <end position="125"/>
    </location>
</feature>
<dbReference type="Gene3D" id="3.30.300.20">
    <property type="match status" value="1"/>
</dbReference>
<feature type="region of interest" description="Disordered" evidence="3">
    <location>
        <begin position="116"/>
        <end position="166"/>
    </location>
</feature>
<comment type="subcellular location">
    <subcellularLocation>
        <location evidence="2">Cytoplasm</location>
    </subcellularLocation>
</comment>